<sequence length="512" mass="55557">MTVLQLLPVPSVSQRGHASLRVAIIGGGATAITLIDAIELHARKEGLDVAITVYEADPRIGPGRAYQHDGDYGLLNRQACFMSIKRQDPGHFVDWLKAHHGEELASQEFLPRRYFGQYLSECFAQQLGNARRRGQPIQVVAARATSLSVTAEGVLVGTAGGPARSFDRVAVCIGTAEPHDLFGLGCMPRYIGNPYPMWTRFAGIGSHDHVAIIGTSLSAVDAVLALAAQGHQGPISMLSRNGLLPAVRMPHHDFQYRVLSPELMAGKRDVAGNIAWQDWLRIVADELRAQGVDMDGLSEELAPVQCARARLVRHLAAAQAGAKWLPVLVDMSKDYIEQAWDSLSDADRRAYLGNHHCVFMSLCNPMPPQTAAKLLQLLESGQLSIRGGLETVQPVDERSFRLMHGGGTEQVDWVINATRSETGGIGKVGEALVGAMVGNGVAQMHPFGGIKVEFGSHRVIDRYGQPSSQLFALGQLASGNHYYTSSLPMISRQIERLLPALLAPHYEQVKLA</sequence>
<dbReference type="InterPro" id="IPR038732">
    <property type="entry name" value="HpyO/CreE_NAD-binding"/>
</dbReference>
<evidence type="ECO:0000313" key="2">
    <source>
        <dbReference type="EMBL" id="QXH58369.1"/>
    </source>
</evidence>
<dbReference type="RefSeq" id="WP_217869113.1">
    <property type="nucleotide sequence ID" value="NZ_CP077077.1"/>
</dbReference>
<dbReference type="Proteomes" id="UP000824010">
    <property type="component" value="Chromosome"/>
</dbReference>
<feature type="domain" description="FAD-dependent urate hydroxylase HpyO/Asp monooxygenase CreE-like FAD/NAD(P)-binding" evidence="1">
    <location>
        <begin position="23"/>
        <end position="175"/>
    </location>
</feature>
<organism evidence="2 3">
    <name type="scientific">Pseudomonas maumuensis</name>
    <dbReference type="NCBI Taxonomy" id="2842354"/>
    <lineage>
        <taxon>Bacteria</taxon>
        <taxon>Pseudomonadati</taxon>
        <taxon>Pseudomonadota</taxon>
        <taxon>Gammaproteobacteria</taxon>
        <taxon>Pseudomonadales</taxon>
        <taxon>Pseudomonadaceae</taxon>
        <taxon>Pseudomonas</taxon>
    </lineage>
</organism>
<name>A0ABX8NRH8_9PSED</name>
<dbReference type="Pfam" id="PF13454">
    <property type="entry name" value="NAD_binding_9"/>
    <property type="match status" value="1"/>
</dbReference>
<keyword evidence="3" id="KW-1185">Reference proteome</keyword>
<dbReference type="PANTHER" id="PTHR40254">
    <property type="entry name" value="BLR0577 PROTEIN"/>
    <property type="match status" value="1"/>
</dbReference>
<accession>A0ABX8NRH8</accession>
<dbReference type="PANTHER" id="PTHR40254:SF1">
    <property type="entry name" value="BLR0577 PROTEIN"/>
    <property type="match status" value="1"/>
</dbReference>
<dbReference type="EMBL" id="CP077077">
    <property type="protein sequence ID" value="QXH58369.1"/>
    <property type="molecule type" value="Genomic_DNA"/>
</dbReference>
<protein>
    <submittedName>
        <fullName evidence="2">FAD/NAD(P)-binding protein</fullName>
    </submittedName>
</protein>
<proteinExistence type="predicted"/>
<dbReference type="InterPro" id="IPR052189">
    <property type="entry name" value="L-asp_N-monooxygenase_NS-form"/>
</dbReference>
<evidence type="ECO:0000313" key="3">
    <source>
        <dbReference type="Proteomes" id="UP000824010"/>
    </source>
</evidence>
<evidence type="ECO:0000259" key="1">
    <source>
        <dbReference type="Pfam" id="PF13454"/>
    </source>
</evidence>
<reference evidence="2 3" key="1">
    <citation type="journal article" date="2021" name="Microorganisms">
        <title>The Ever-Expanding Pseudomonas Genus: Description of 43 New Species and Partition of the Pseudomonas putida Group.</title>
        <authorList>
            <person name="Girard L."/>
            <person name="Lood C."/>
            <person name="Hofte M."/>
            <person name="Vandamme P."/>
            <person name="Rokni-Zadeh H."/>
            <person name="van Noort V."/>
            <person name="Lavigne R."/>
            <person name="De Mot R."/>
        </authorList>
    </citation>
    <scope>NUCLEOTIDE SEQUENCE [LARGE SCALE GENOMIC DNA]</scope>
    <source>
        <strain evidence="2 3">COW77</strain>
    </source>
</reference>
<gene>
    <name evidence="2" type="ORF">KSS90_09285</name>
</gene>